<gene>
    <name evidence="2" type="ORF">EGYM00163_LOCUS30914</name>
</gene>
<accession>A0A7S4FZ17</accession>
<dbReference type="AlphaFoldDB" id="A0A7S4FZ17"/>
<dbReference type="GO" id="GO:0009882">
    <property type="term" value="F:blue light photoreceptor activity"/>
    <property type="evidence" value="ECO:0007669"/>
    <property type="project" value="InterPro"/>
</dbReference>
<feature type="domain" description="BLUF" evidence="1">
    <location>
        <begin position="31"/>
        <end position="132"/>
    </location>
</feature>
<evidence type="ECO:0000313" key="2">
    <source>
        <dbReference type="EMBL" id="CAE0819744.1"/>
    </source>
</evidence>
<reference evidence="2" key="1">
    <citation type="submission" date="2021-01" db="EMBL/GenBank/DDBJ databases">
        <authorList>
            <person name="Corre E."/>
            <person name="Pelletier E."/>
            <person name="Niang G."/>
            <person name="Scheremetjew M."/>
            <person name="Finn R."/>
            <person name="Kale V."/>
            <person name="Holt S."/>
            <person name="Cochrane G."/>
            <person name="Meng A."/>
            <person name="Brown T."/>
            <person name="Cohen L."/>
        </authorList>
    </citation>
    <scope>NUCLEOTIDE SEQUENCE</scope>
    <source>
        <strain evidence="2">CCMP1594</strain>
    </source>
</reference>
<dbReference type="InterPro" id="IPR055308">
    <property type="entry name" value="TEX47-like"/>
</dbReference>
<dbReference type="PANTHER" id="PTHR34035">
    <property type="entry name" value="TESTIS-EXPRESSED PROTEIN 47"/>
    <property type="match status" value="1"/>
</dbReference>
<organism evidence="2">
    <name type="scientific">Eutreptiella gymnastica</name>
    <dbReference type="NCBI Taxonomy" id="73025"/>
    <lineage>
        <taxon>Eukaryota</taxon>
        <taxon>Discoba</taxon>
        <taxon>Euglenozoa</taxon>
        <taxon>Euglenida</taxon>
        <taxon>Spirocuta</taxon>
        <taxon>Euglenophyceae</taxon>
        <taxon>Eutreptiales</taxon>
        <taxon>Eutreptiaceae</taxon>
        <taxon>Eutreptiella</taxon>
    </lineage>
</organism>
<dbReference type="GO" id="GO:0071949">
    <property type="term" value="F:FAD binding"/>
    <property type="evidence" value="ECO:0007669"/>
    <property type="project" value="InterPro"/>
</dbReference>
<dbReference type="InterPro" id="IPR007024">
    <property type="entry name" value="BLUF_domain"/>
</dbReference>
<name>A0A7S4FZ17_9EUGL</name>
<protein>
    <recommendedName>
        <fullName evidence="1">BLUF domain-containing protein</fullName>
    </recommendedName>
</protein>
<dbReference type="PANTHER" id="PTHR34035:SF1">
    <property type="entry name" value="TESTIS-EXPRESSED PROTEIN 47"/>
    <property type="match status" value="1"/>
</dbReference>
<proteinExistence type="predicted"/>
<evidence type="ECO:0000259" key="1">
    <source>
        <dbReference type="PROSITE" id="PS50925"/>
    </source>
</evidence>
<sequence>MSEYAEDEEQEHRKSLLDVICSHVLRDKPVLSRVMFAGRRTHKEEALKGIFEDLTDPSRHSYEGTGGITFTGIFVETASNFIHFLEGEPKNILSLLANLHSNAAFMDKMDDVQILSYTDDIVDRSWPKWAALVVDIPGKAIKKDDEDATIGEIVNQIQRFQELGSQIFTKEKLQIETYLAAVKNSHPDLLPTVAMMDGVLDSGFCLTLDEFLFLYNKPVDITLQSELVWPIPPPLKY</sequence>
<dbReference type="PROSITE" id="PS50925">
    <property type="entry name" value="BLUF"/>
    <property type="match status" value="1"/>
</dbReference>
<dbReference type="Pfam" id="PF24787">
    <property type="entry name" value="TEX47"/>
    <property type="match status" value="1"/>
</dbReference>
<dbReference type="EMBL" id="HBJA01088816">
    <property type="protein sequence ID" value="CAE0819744.1"/>
    <property type="molecule type" value="Transcribed_RNA"/>
</dbReference>